<dbReference type="InterPro" id="IPR000719">
    <property type="entry name" value="Prot_kinase_dom"/>
</dbReference>
<evidence type="ECO:0000256" key="2">
    <source>
        <dbReference type="ARBA" id="ARBA00022679"/>
    </source>
</evidence>
<dbReference type="Gene3D" id="3.30.200.20">
    <property type="entry name" value="Phosphorylase Kinase, domain 1"/>
    <property type="match status" value="1"/>
</dbReference>
<keyword evidence="5" id="KW-0067">ATP-binding</keyword>
<gene>
    <name evidence="7" type="ORF">BDV37DRAFT_295333</name>
</gene>
<dbReference type="GO" id="GO:0005524">
    <property type="term" value="F:ATP binding"/>
    <property type="evidence" value="ECO:0007669"/>
    <property type="project" value="UniProtKB-KW"/>
</dbReference>
<dbReference type="PROSITE" id="PS50011">
    <property type="entry name" value="PROTEIN_KINASE_DOM"/>
    <property type="match status" value="1"/>
</dbReference>
<sequence length="348" mass="39082">MSKTSKGDPKLRHLIHEVSKKYVAIRVCTADSDPHELNVLSDLSNSRRDLGDSLGKAMIPFILDTFEIQGPNGTHACYVTLPAKMSLSNVKDGSYIRLFKLEVARALAAQSAVAVEYVHSQGFAHGDLHYGNVLIQLPSGLDYGQYGQPETVAITRFDGKELPSSKILLSDFGEAFSPTREKKFESHTPLVNRAPETRFESANPLSFPSDIWSLACSIWDIIGQNPLFEGFLATEDDIACEHVDALGILPPDGWNKWEVRRNMFSEDGKPIDCRPYQSWEDRFEDSVQQPRQAEGMPLFEPAERDALFSMLRPMLSFKPESRLSTKEVLASEWMVKWALPECATIWKS</sequence>
<dbReference type="GO" id="GO:0004674">
    <property type="term" value="F:protein serine/threonine kinase activity"/>
    <property type="evidence" value="ECO:0007669"/>
    <property type="project" value="UniProtKB-KW"/>
</dbReference>
<dbReference type="GO" id="GO:0005634">
    <property type="term" value="C:nucleus"/>
    <property type="evidence" value="ECO:0007669"/>
    <property type="project" value="TreeGrafter"/>
</dbReference>
<dbReference type="EMBL" id="ML736787">
    <property type="protein sequence ID" value="KAE8402471.1"/>
    <property type="molecule type" value="Genomic_DNA"/>
</dbReference>
<dbReference type="GeneID" id="43674535"/>
<dbReference type="GO" id="GO:0043484">
    <property type="term" value="P:regulation of RNA splicing"/>
    <property type="evidence" value="ECO:0007669"/>
    <property type="project" value="TreeGrafter"/>
</dbReference>
<proteinExistence type="predicted"/>
<dbReference type="RefSeq" id="XP_031939790.1">
    <property type="nucleotide sequence ID" value="XM_032089844.1"/>
</dbReference>
<organism evidence="7 8">
    <name type="scientific">Aspergillus pseudonomiae</name>
    <dbReference type="NCBI Taxonomy" id="1506151"/>
    <lineage>
        <taxon>Eukaryota</taxon>
        <taxon>Fungi</taxon>
        <taxon>Dikarya</taxon>
        <taxon>Ascomycota</taxon>
        <taxon>Pezizomycotina</taxon>
        <taxon>Eurotiomycetes</taxon>
        <taxon>Eurotiomycetidae</taxon>
        <taxon>Eurotiales</taxon>
        <taxon>Aspergillaceae</taxon>
        <taxon>Aspergillus</taxon>
        <taxon>Aspergillus subgen. Circumdati</taxon>
    </lineage>
</organism>
<keyword evidence="3" id="KW-0547">Nucleotide-binding</keyword>
<evidence type="ECO:0000313" key="8">
    <source>
        <dbReference type="Proteomes" id="UP000325579"/>
    </source>
</evidence>
<keyword evidence="2" id="KW-0808">Transferase</keyword>
<keyword evidence="1" id="KW-0723">Serine/threonine-protein kinase</keyword>
<evidence type="ECO:0000313" key="7">
    <source>
        <dbReference type="EMBL" id="KAE8402471.1"/>
    </source>
</evidence>
<evidence type="ECO:0000256" key="3">
    <source>
        <dbReference type="ARBA" id="ARBA00022741"/>
    </source>
</evidence>
<dbReference type="Pfam" id="PF00069">
    <property type="entry name" value="Pkinase"/>
    <property type="match status" value="1"/>
</dbReference>
<evidence type="ECO:0000259" key="6">
    <source>
        <dbReference type="PROSITE" id="PS50011"/>
    </source>
</evidence>
<dbReference type="AlphaFoldDB" id="A0A5N7D7S8"/>
<name>A0A5N7D7S8_9EURO</name>
<dbReference type="PANTHER" id="PTHR45646:SF11">
    <property type="entry name" value="SERINE_THREONINE-PROTEIN KINASE DOA"/>
    <property type="match status" value="1"/>
</dbReference>
<dbReference type="OrthoDB" id="5979581at2759"/>
<dbReference type="InterPro" id="IPR051175">
    <property type="entry name" value="CLK_kinases"/>
</dbReference>
<keyword evidence="4 7" id="KW-0418">Kinase</keyword>
<dbReference type="SUPFAM" id="SSF56112">
    <property type="entry name" value="Protein kinase-like (PK-like)"/>
    <property type="match status" value="1"/>
</dbReference>
<reference evidence="7 8" key="1">
    <citation type="submission" date="2019-04" db="EMBL/GenBank/DDBJ databases">
        <authorList>
            <consortium name="DOE Joint Genome Institute"/>
            <person name="Mondo S."/>
            <person name="Kjaerbolling I."/>
            <person name="Vesth T."/>
            <person name="Frisvad J.C."/>
            <person name="Nybo J.L."/>
            <person name="Theobald S."/>
            <person name="Kildgaard S."/>
            <person name="Isbrandt T."/>
            <person name="Kuo A."/>
            <person name="Sato A."/>
            <person name="Lyhne E.K."/>
            <person name="Kogle M.E."/>
            <person name="Wiebenga A."/>
            <person name="Kun R.S."/>
            <person name="Lubbers R.J."/>
            <person name="Makela M.R."/>
            <person name="Barry K."/>
            <person name="Chovatia M."/>
            <person name="Clum A."/>
            <person name="Daum C."/>
            <person name="Haridas S."/>
            <person name="He G."/>
            <person name="LaButti K."/>
            <person name="Lipzen A."/>
            <person name="Riley R."/>
            <person name="Salamov A."/>
            <person name="Simmons B.A."/>
            <person name="Magnuson J.K."/>
            <person name="Henrissat B."/>
            <person name="Mortensen U.H."/>
            <person name="Larsen T.O."/>
            <person name="Devries R.P."/>
            <person name="Grigoriev I.V."/>
            <person name="Machida M."/>
            <person name="Baker S.E."/>
            <person name="Andersen M.R."/>
            <person name="Cantor M.N."/>
            <person name="Hua S.X."/>
        </authorList>
    </citation>
    <scope>NUCLEOTIDE SEQUENCE [LARGE SCALE GENOMIC DNA]</scope>
    <source>
        <strain evidence="7 8">CBS 119388</strain>
    </source>
</reference>
<keyword evidence="8" id="KW-1185">Reference proteome</keyword>
<dbReference type="InterPro" id="IPR011009">
    <property type="entry name" value="Kinase-like_dom_sf"/>
</dbReference>
<dbReference type="Gene3D" id="1.10.510.10">
    <property type="entry name" value="Transferase(Phosphotransferase) domain 1"/>
    <property type="match status" value="1"/>
</dbReference>
<evidence type="ECO:0000256" key="5">
    <source>
        <dbReference type="ARBA" id="ARBA00022840"/>
    </source>
</evidence>
<protein>
    <submittedName>
        <fullName evidence="7">Kinase-like domain-containing protein</fullName>
    </submittedName>
</protein>
<evidence type="ECO:0000256" key="4">
    <source>
        <dbReference type="ARBA" id="ARBA00022777"/>
    </source>
</evidence>
<dbReference type="SMART" id="SM00220">
    <property type="entry name" value="S_TKc"/>
    <property type="match status" value="1"/>
</dbReference>
<accession>A0A5N7D7S8</accession>
<dbReference type="PANTHER" id="PTHR45646">
    <property type="entry name" value="SERINE/THREONINE-PROTEIN KINASE DOA-RELATED"/>
    <property type="match status" value="1"/>
</dbReference>
<feature type="domain" description="Protein kinase" evidence="6">
    <location>
        <begin position="1"/>
        <end position="334"/>
    </location>
</feature>
<dbReference type="Proteomes" id="UP000325579">
    <property type="component" value="Unassembled WGS sequence"/>
</dbReference>
<evidence type="ECO:0000256" key="1">
    <source>
        <dbReference type="ARBA" id="ARBA00022527"/>
    </source>
</evidence>